<sequence>MSSGAGKAFVAGGTAVAATLGGFYYSLQNAKRKEEEMGRNPRYEQVMAHMKRTPVPGEELPVLNGQKHKYSDNPPAFRGDVHNSGHATLENYKNTPQYIEHGEAIRYMVPQPQKGRSDGSGRPYTKSPDYAKNYEKTVKPSSKESAL</sequence>
<organism evidence="3 4">
    <name type="scientific">Agrocybe chaxingu</name>
    <dbReference type="NCBI Taxonomy" id="84603"/>
    <lineage>
        <taxon>Eukaryota</taxon>
        <taxon>Fungi</taxon>
        <taxon>Dikarya</taxon>
        <taxon>Basidiomycota</taxon>
        <taxon>Agaricomycotina</taxon>
        <taxon>Agaricomycetes</taxon>
        <taxon>Agaricomycetidae</taxon>
        <taxon>Agaricales</taxon>
        <taxon>Agaricineae</taxon>
        <taxon>Strophariaceae</taxon>
        <taxon>Agrocybe</taxon>
    </lineage>
</organism>
<feature type="compositionally biased region" description="Basic and acidic residues" evidence="1">
    <location>
        <begin position="132"/>
        <end position="147"/>
    </location>
</feature>
<name>A0A9W8JZR0_9AGAR</name>
<accession>A0A9W8JZR0</accession>
<evidence type="ECO:0000256" key="1">
    <source>
        <dbReference type="SAM" id="MobiDB-lite"/>
    </source>
</evidence>
<protein>
    <submittedName>
        <fullName evidence="3">Uncharacterized protein</fullName>
    </submittedName>
</protein>
<keyword evidence="2" id="KW-0812">Transmembrane</keyword>
<comment type="caution">
    <text evidence="3">The sequence shown here is derived from an EMBL/GenBank/DDBJ whole genome shotgun (WGS) entry which is preliminary data.</text>
</comment>
<dbReference type="EMBL" id="JANKHO010000640">
    <property type="protein sequence ID" value="KAJ3507643.1"/>
    <property type="molecule type" value="Genomic_DNA"/>
</dbReference>
<feature type="transmembrane region" description="Helical" evidence="2">
    <location>
        <begin position="6"/>
        <end position="27"/>
    </location>
</feature>
<evidence type="ECO:0000313" key="3">
    <source>
        <dbReference type="EMBL" id="KAJ3507643.1"/>
    </source>
</evidence>
<keyword evidence="4" id="KW-1185">Reference proteome</keyword>
<dbReference type="Proteomes" id="UP001148786">
    <property type="component" value="Unassembled WGS sequence"/>
</dbReference>
<proteinExistence type="predicted"/>
<evidence type="ECO:0000313" key="4">
    <source>
        <dbReference type="Proteomes" id="UP001148786"/>
    </source>
</evidence>
<gene>
    <name evidence="3" type="ORF">NLJ89_g6190</name>
</gene>
<feature type="region of interest" description="Disordered" evidence="1">
    <location>
        <begin position="108"/>
        <end position="147"/>
    </location>
</feature>
<feature type="region of interest" description="Disordered" evidence="1">
    <location>
        <begin position="52"/>
        <end position="93"/>
    </location>
</feature>
<reference evidence="3" key="1">
    <citation type="submission" date="2022-07" db="EMBL/GenBank/DDBJ databases">
        <title>Genome Sequence of Agrocybe chaxingu.</title>
        <authorList>
            <person name="Buettner E."/>
        </authorList>
    </citation>
    <scope>NUCLEOTIDE SEQUENCE</scope>
    <source>
        <strain evidence="3">MP-N11</strain>
    </source>
</reference>
<dbReference type="AlphaFoldDB" id="A0A9W8JZR0"/>
<keyword evidence="2" id="KW-1133">Transmembrane helix</keyword>
<evidence type="ECO:0000256" key="2">
    <source>
        <dbReference type="SAM" id="Phobius"/>
    </source>
</evidence>
<dbReference type="OrthoDB" id="2850836at2759"/>
<keyword evidence="2" id="KW-0472">Membrane</keyword>